<dbReference type="Gene3D" id="3.40.50.2300">
    <property type="match status" value="1"/>
</dbReference>
<protein>
    <submittedName>
        <fullName evidence="8">Response regulator transcription factor</fullName>
    </submittedName>
</protein>
<proteinExistence type="predicted"/>
<evidence type="ECO:0000256" key="6">
    <source>
        <dbReference type="PROSITE-ProRule" id="PRU00169"/>
    </source>
</evidence>
<dbReference type="Proteomes" id="UP001165986">
    <property type="component" value="Unassembled WGS sequence"/>
</dbReference>
<dbReference type="SUPFAM" id="SSF52172">
    <property type="entry name" value="CheY-like"/>
    <property type="match status" value="1"/>
</dbReference>
<comment type="caution">
    <text evidence="8">The sequence shown here is derived from an EMBL/GenBank/DDBJ whole genome shotgun (WGS) entry which is preliminary data.</text>
</comment>
<reference evidence="8" key="1">
    <citation type="submission" date="2019-07" db="EMBL/GenBank/DDBJ databases">
        <title>Toxilogical consequences of a new and cryptic species of cyanobacteria (Komarekiella delphini-convector) recovered from the epidermis of a bottlenose dolphin and 1500 ft. in the air.</title>
        <authorList>
            <person name="Brown A.O."/>
            <person name="Dvorak P."/>
            <person name="Villanueva C.D."/>
            <person name="Foss A.J."/>
            <person name="Garvey A.D."/>
            <person name="Gibson Q.A."/>
            <person name="Johansen J.R."/>
            <person name="Casamatta D.A."/>
        </authorList>
    </citation>
    <scope>NUCLEOTIDE SEQUENCE</scope>
    <source>
        <strain evidence="8">SJRDD-AB1</strain>
    </source>
</reference>
<name>A0AA40SW29_9NOST</name>
<dbReference type="PANTHER" id="PTHR48111">
    <property type="entry name" value="REGULATOR OF RPOS"/>
    <property type="match status" value="1"/>
</dbReference>
<accession>A0AA40SW29</accession>
<evidence type="ECO:0000313" key="8">
    <source>
        <dbReference type="EMBL" id="MBD6616328.1"/>
    </source>
</evidence>
<organism evidence="8 9">
    <name type="scientific">Komarekiella delphini-convector SJRDD-AB1</name>
    <dbReference type="NCBI Taxonomy" id="2593771"/>
    <lineage>
        <taxon>Bacteria</taxon>
        <taxon>Bacillati</taxon>
        <taxon>Cyanobacteriota</taxon>
        <taxon>Cyanophyceae</taxon>
        <taxon>Nostocales</taxon>
        <taxon>Nostocaceae</taxon>
        <taxon>Komarekiella</taxon>
        <taxon>Komarekiella delphini-convector</taxon>
    </lineage>
</organism>
<dbReference type="Pfam" id="PF00072">
    <property type="entry name" value="Response_reg"/>
    <property type="match status" value="1"/>
</dbReference>
<keyword evidence="2" id="KW-0902">Two-component regulatory system</keyword>
<evidence type="ECO:0000256" key="3">
    <source>
        <dbReference type="ARBA" id="ARBA00023015"/>
    </source>
</evidence>
<keyword evidence="4" id="KW-0238">DNA-binding</keyword>
<feature type="domain" description="Response regulatory" evidence="7">
    <location>
        <begin position="3"/>
        <end position="117"/>
    </location>
</feature>
<dbReference type="PANTHER" id="PTHR48111:SF38">
    <property type="entry name" value="TWO-COMPONENT RESPONSE REGULATOR"/>
    <property type="match status" value="1"/>
</dbReference>
<evidence type="ECO:0000256" key="1">
    <source>
        <dbReference type="ARBA" id="ARBA00022553"/>
    </source>
</evidence>
<dbReference type="GO" id="GO:0005829">
    <property type="term" value="C:cytosol"/>
    <property type="evidence" value="ECO:0007669"/>
    <property type="project" value="TreeGrafter"/>
</dbReference>
<dbReference type="SMART" id="SM00448">
    <property type="entry name" value="REC"/>
    <property type="match status" value="1"/>
</dbReference>
<dbReference type="RefSeq" id="WP_191757562.1">
    <property type="nucleotide sequence ID" value="NZ_VJXY01000009.1"/>
</dbReference>
<evidence type="ECO:0000259" key="7">
    <source>
        <dbReference type="PROSITE" id="PS50110"/>
    </source>
</evidence>
<evidence type="ECO:0000256" key="2">
    <source>
        <dbReference type="ARBA" id="ARBA00023012"/>
    </source>
</evidence>
<evidence type="ECO:0000313" key="9">
    <source>
        <dbReference type="Proteomes" id="UP001165986"/>
    </source>
</evidence>
<dbReference type="InterPro" id="IPR011006">
    <property type="entry name" value="CheY-like_superfamily"/>
</dbReference>
<keyword evidence="1 6" id="KW-0597">Phosphoprotein</keyword>
<keyword evidence="3" id="KW-0805">Transcription regulation</keyword>
<dbReference type="GO" id="GO:0000976">
    <property type="term" value="F:transcription cis-regulatory region binding"/>
    <property type="evidence" value="ECO:0007669"/>
    <property type="project" value="TreeGrafter"/>
</dbReference>
<feature type="modified residue" description="4-aspartylphosphate" evidence="6">
    <location>
        <position position="52"/>
    </location>
</feature>
<dbReference type="AlphaFoldDB" id="A0AA40SW29"/>
<dbReference type="InterPro" id="IPR039420">
    <property type="entry name" value="WalR-like"/>
</dbReference>
<keyword evidence="5" id="KW-0804">Transcription</keyword>
<evidence type="ECO:0000256" key="4">
    <source>
        <dbReference type="ARBA" id="ARBA00023125"/>
    </source>
</evidence>
<evidence type="ECO:0000256" key="5">
    <source>
        <dbReference type="ARBA" id="ARBA00023163"/>
    </source>
</evidence>
<dbReference type="InterPro" id="IPR001789">
    <property type="entry name" value="Sig_transdc_resp-reg_receiver"/>
</dbReference>
<dbReference type="EMBL" id="VJXY01000009">
    <property type="protein sequence ID" value="MBD6616328.1"/>
    <property type="molecule type" value="Genomic_DNA"/>
</dbReference>
<dbReference type="GO" id="GO:0000156">
    <property type="term" value="F:phosphorelay response regulator activity"/>
    <property type="evidence" value="ECO:0007669"/>
    <property type="project" value="TreeGrafter"/>
</dbReference>
<sequence length="120" mass="13491">MNQILIVEDEAGVSAFLEKGLQRQGYTTTIAEDGQQALLLAQNNEFDLILLDLGLPLVDGWTVLKELRRQGKTLPIIIVTARKDNYERATALINGADDYITKPFRFSDLLERIQIHLSHG</sequence>
<keyword evidence="9" id="KW-1185">Reference proteome</keyword>
<dbReference type="PROSITE" id="PS50110">
    <property type="entry name" value="RESPONSE_REGULATORY"/>
    <property type="match status" value="1"/>
</dbReference>
<dbReference type="FunFam" id="3.40.50.2300:FF:000001">
    <property type="entry name" value="DNA-binding response regulator PhoB"/>
    <property type="match status" value="1"/>
</dbReference>
<dbReference type="GO" id="GO:0006355">
    <property type="term" value="P:regulation of DNA-templated transcription"/>
    <property type="evidence" value="ECO:0007669"/>
    <property type="project" value="TreeGrafter"/>
</dbReference>
<dbReference type="GO" id="GO:0032993">
    <property type="term" value="C:protein-DNA complex"/>
    <property type="evidence" value="ECO:0007669"/>
    <property type="project" value="TreeGrafter"/>
</dbReference>
<gene>
    <name evidence="8" type="ORF">FNW02_10880</name>
</gene>